<gene>
    <name evidence="3" type="ORF">PIB30_082402</name>
</gene>
<evidence type="ECO:0000313" key="3">
    <source>
        <dbReference type="EMBL" id="MED6175877.1"/>
    </source>
</evidence>
<dbReference type="Proteomes" id="UP001341840">
    <property type="component" value="Unassembled WGS sequence"/>
</dbReference>
<protein>
    <recommendedName>
        <fullName evidence="2">Transposase MuDR plant domain-containing protein</fullName>
    </recommendedName>
</protein>
<proteinExistence type="predicted"/>
<sequence length="217" mass="24704">MFAHTRVDTLVELRQLILSHLGPAGSREISHLAYRFQAITADNRLDSSRFHPPGPSTGPAPSHVLALEDVAMRDYNSGEDSDYEEESSCHSTEEDEEVPNTPAGCPRLVLPAPLLIPDLAQVPYFFQQLNIDARHVEDPTMEVFDVEYHTDGGVEFMVGHRMRNHEVVLMAVKNYSIRRNGEYKVIESDRLKYHCRCKHHAAGCPWMIRVALRYHNL</sequence>
<accession>A0ABU6VR67</accession>
<reference evidence="3 4" key="1">
    <citation type="journal article" date="2023" name="Plants (Basel)">
        <title>Bridging the Gap: Combining Genomics and Transcriptomics Approaches to Understand Stylosanthes scabra, an Orphan Legume from the Brazilian Caatinga.</title>
        <authorList>
            <person name="Ferreira-Neto J.R.C."/>
            <person name="da Silva M.D."/>
            <person name="Binneck E."/>
            <person name="de Melo N.F."/>
            <person name="da Silva R.H."/>
            <person name="de Melo A.L.T.M."/>
            <person name="Pandolfi V."/>
            <person name="Bustamante F.O."/>
            <person name="Brasileiro-Vidal A.C."/>
            <person name="Benko-Iseppon A.M."/>
        </authorList>
    </citation>
    <scope>NUCLEOTIDE SEQUENCE [LARGE SCALE GENOMIC DNA]</scope>
    <source>
        <tissue evidence="3">Leaves</tissue>
    </source>
</reference>
<feature type="region of interest" description="Disordered" evidence="1">
    <location>
        <begin position="77"/>
        <end position="102"/>
    </location>
</feature>
<dbReference type="Pfam" id="PF03108">
    <property type="entry name" value="DBD_Tnp_Mut"/>
    <property type="match status" value="1"/>
</dbReference>
<feature type="domain" description="Transposase MuDR plant" evidence="2">
    <location>
        <begin position="155"/>
        <end position="212"/>
    </location>
</feature>
<keyword evidence="4" id="KW-1185">Reference proteome</keyword>
<evidence type="ECO:0000313" key="4">
    <source>
        <dbReference type="Proteomes" id="UP001341840"/>
    </source>
</evidence>
<dbReference type="InterPro" id="IPR004332">
    <property type="entry name" value="Transposase_MuDR"/>
</dbReference>
<dbReference type="EMBL" id="JASCZI010152301">
    <property type="protein sequence ID" value="MED6175877.1"/>
    <property type="molecule type" value="Genomic_DNA"/>
</dbReference>
<evidence type="ECO:0000259" key="2">
    <source>
        <dbReference type="Pfam" id="PF03108"/>
    </source>
</evidence>
<name>A0ABU6VR67_9FABA</name>
<comment type="caution">
    <text evidence="3">The sequence shown here is derived from an EMBL/GenBank/DDBJ whole genome shotgun (WGS) entry which is preliminary data.</text>
</comment>
<feature type="compositionally biased region" description="Acidic residues" evidence="1">
    <location>
        <begin position="77"/>
        <end position="86"/>
    </location>
</feature>
<evidence type="ECO:0000256" key="1">
    <source>
        <dbReference type="SAM" id="MobiDB-lite"/>
    </source>
</evidence>
<organism evidence="3 4">
    <name type="scientific">Stylosanthes scabra</name>
    <dbReference type="NCBI Taxonomy" id="79078"/>
    <lineage>
        <taxon>Eukaryota</taxon>
        <taxon>Viridiplantae</taxon>
        <taxon>Streptophyta</taxon>
        <taxon>Embryophyta</taxon>
        <taxon>Tracheophyta</taxon>
        <taxon>Spermatophyta</taxon>
        <taxon>Magnoliopsida</taxon>
        <taxon>eudicotyledons</taxon>
        <taxon>Gunneridae</taxon>
        <taxon>Pentapetalae</taxon>
        <taxon>rosids</taxon>
        <taxon>fabids</taxon>
        <taxon>Fabales</taxon>
        <taxon>Fabaceae</taxon>
        <taxon>Papilionoideae</taxon>
        <taxon>50 kb inversion clade</taxon>
        <taxon>dalbergioids sensu lato</taxon>
        <taxon>Dalbergieae</taxon>
        <taxon>Pterocarpus clade</taxon>
        <taxon>Stylosanthes</taxon>
    </lineage>
</organism>